<dbReference type="InterPro" id="IPR010130">
    <property type="entry name" value="T1SS_OMP_TolC"/>
</dbReference>
<keyword evidence="3" id="KW-0813">Transport</keyword>
<keyword evidence="10" id="KW-1185">Reference proteome</keyword>
<evidence type="ECO:0000256" key="3">
    <source>
        <dbReference type="ARBA" id="ARBA00022448"/>
    </source>
</evidence>
<evidence type="ECO:0000256" key="2">
    <source>
        <dbReference type="ARBA" id="ARBA00007613"/>
    </source>
</evidence>
<name>Q1N2L5_9GAMM</name>
<comment type="similarity">
    <text evidence="2">Belongs to the outer membrane factor (OMF) (TC 1.B.17) family.</text>
</comment>
<keyword evidence="6" id="KW-0472">Membrane</keyword>
<dbReference type="PANTHER" id="PTHR30026">
    <property type="entry name" value="OUTER MEMBRANE PROTEIN TOLC"/>
    <property type="match status" value="1"/>
</dbReference>
<sequence length="444" mass="48296">MKKPVSFPKTGLIKSLFVTVALSTGSMVTHATDLKNVFEQALMNDPQLAAEIASANANAQSEGLARQAVLPTINLTAETGNTTVEVNGTDRDGDSTSYGIQLSQTLIAPASWYSYGAASATTDQAELELRKAEQSLVVRISEAYFDVLRANASLAAAKAQEAAVKRQLEQTQQRFKVGLIAITEVHEAQAIYDSATVELIAAESQLDIAYESLALLTGERYDRISTLQDQLPLTGPVPQDRTHWEQKALGQNLDVLIAQKAQLAAERNHKSKISEHGPSVNLVGSYQVENSDLSQSAPGEDVTSTYVGVQLEMPLFAGGATWAGQKQAYYQRQAAEKSLEAAERGASLTIRSLYRQLEADVARIKARKQAQTSAQSAMEATQTGYEVGTRNIVEVLQAQLAVFSAQRDYEFARYDYVLDLLKFRQAAGQLSATDIEEVNGWLQK</sequence>
<evidence type="ECO:0000313" key="10">
    <source>
        <dbReference type="Proteomes" id="UP000004263"/>
    </source>
</evidence>
<protein>
    <submittedName>
        <fullName evidence="9">Outer membrane protein</fullName>
    </submittedName>
</protein>
<evidence type="ECO:0000256" key="5">
    <source>
        <dbReference type="ARBA" id="ARBA00022692"/>
    </source>
</evidence>
<dbReference type="PANTHER" id="PTHR30026:SF20">
    <property type="entry name" value="OUTER MEMBRANE PROTEIN TOLC"/>
    <property type="match status" value="1"/>
</dbReference>
<keyword evidence="8" id="KW-0732">Signal</keyword>
<dbReference type="SUPFAM" id="SSF56954">
    <property type="entry name" value="Outer membrane efflux proteins (OEP)"/>
    <property type="match status" value="1"/>
</dbReference>
<dbReference type="STRING" id="207949.RED65_16181"/>
<organism evidence="9 10">
    <name type="scientific">Bermanella marisrubri</name>
    <dbReference type="NCBI Taxonomy" id="207949"/>
    <lineage>
        <taxon>Bacteria</taxon>
        <taxon>Pseudomonadati</taxon>
        <taxon>Pseudomonadota</taxon>
        <taxon>Gammaproteobacteria</taxon>
        <taxon>Oceanospirillales</taxon>
        <taxon>Oceanospirillaceae</taxon>
        <taxon>Bermanella</taxon>
    </lineage>
</organism>
<gene>
    <name evidence="9" type="ORF">RED65_16181</name>
</gene>
<evidence type="ECO:0000256" key="1">
    <source>
        <dbReference type="ARBA" id="ARBA00004442"/>
    </source>
</evidence>
<feature type="signal peptide" evidence="8">
    <location>
        <begin position="1"/>
        <end position="31"/>
    </location>
</feature>
<dbReference type="EMBL" id="AAQH01000007">
    <property type="protein sequence ID" value="EAT12392.1"/>
    <property type="molecule type" value="Genomic_DNA"/>
</dbReference>
<evidence type="ECO:0000256" key="6">
    <source>
        <dbReference type="ARBA" id="ARBA00023136"/>
    </source>
</evidence>
<dbReference type="Proteomes" id="UP000004263">
    <property type="component" value="Unassembled WGS sequence"/>
</dbReference>
<comment type="caution">
    <text evidence="9">The sequence shown here is derived from an EMBL/GenBank/DDBJ whole genome shotgun (WGS) entry which is preliminary data.</text>
</comment>
<feature type="chain" id="PRO_5004194780" evidence="8">
    <location>
        <begin position="32"/>
        <end position="444"/>
    </location>
</feature>
<proteinExistence type="inferred from homology"/>
<dbReference type="GO" id="GO:0015562">
    <property type="term" value="F:efflux transmembrane transporter activity"/>
    <property type="evidence" value="ECO:0007669"/>
    <property type="project" value="InterPro"/>
</dbReference>
<keyword evidence="5" id="KW-0812">Transmembrane</keyword>
<dbReference type="GO" id="GO:0009279">
    <property type="term" value="C:cell outer membrane"/>
    <property type="evidence" value="ECO:0007669"/>
    <property type="project" value="UniProtKB-SubCell"/>
</dbReference>
<evidence type="ECO:0000313" key="9">
    <source>
        <dbReference type="EMBL" id="EAT12392.1"/>
    </source>
</evidence>
<evidence type="ECO:0000256" key="7">
    <source>
        <dbReference type="ARBA" id="ARBA00023237"/>
    </source>
</evidence>
<dbReference type="AlphaFoldDB" id="Q1N2L5"/>
<dbReference type="HOGENOM" id="CLU_012817_0_2_6"/>
<comment type="subcellular location">
    <subcellularLocation>
        <location evidence="1">Cell outer membrane</location>
    </subcellularLocation>
</comment>
<keyword evidence="4" id="KW-1134">Transmembrane beta strand</keyword>
<evidence type="ECO:0000256" key="4">
    <source>
        <dbReference type="ARBA" id="ARBA00022452"/>
    </source>
</evidence>
<dbReference type="InterPro" id="IPR003423">
    <property type="entry name" value="OMP_efflux"/>
</dbReference>
<accession>Q1N2L5</accession>
<dbReference type="GO" id="GO:1990281">
    <property type="term" value="C:efflux pump complex"/>
    <property type="evidence" value="ECO:0007669"/>
    <property type="project" value="TreeGrafter"/>
</dbReference>
<dbReference type="Gene3D" id="1.20.1600.10">
    <property type="entry name" value="Outer membrane efflux proteins (OEP)"/>
    <property type="match status" value="1"/>
</dbReference>
<reference evidence="9 10" key="1">
    <citation type="submission" date="2006-03" db="EMBL/GenBank/DDBJ databases">
        <authorList>
            <person name="Pinhassi J."/>
            <person name="Pedros-Alio C."/>
            <person name="Ferriera S."/>
            <person name="Johnson J."/>
            <person name="Kravitz S."/>
            <person name="Halpern A."/>
            <person name="Remington K."/>
            <person name="Beeson K."/>
            <person name="Tran B."/>
            <person name="Rogers Y.-H."/>
            <person name="Friedman R."/>
            <person name="Venter J.C."/>
        </authorList>
    </citation>
    <scope>NUCLEOTIDE SEQUENCE [LARGE SCALE GENOMIC DNA]</scope>
    <source>
        <strain evidence="9 10">RED65</strain>
    </source>
</reference>
<dbReference type="InterPro" id="IPR051906">
    <property type="entry name" value="TolC-like"/>
</dbReference>
<dbReference type="RefSeq" id="WP_007018201.1">
    <property type="nucleotide sequence ID" value="NZ_CH724116.1"/>
</dbReference>
<dbReference type="NCBIfam" id="TIGR01844">
    <property type="entry name" value="type_I_sec_TolC"/>
    <property type="match status" value="1"/>
</dbReference>
<keyword evidence="7" id="KW-0998">Cell outer membrane</keyword>
<dbReference type="GO" id="GO:0015288">
    <property type="term" value="F:porin activity"/>
    <property type="evidence" value="ECO:0007669"/>
    <property type="project" value="TreeGrafter"/>
</dbReference>
<evidence type="ECO:0000256" key="8">
    <source>
        <dbReference type="SAM" id="SignalP"/>
    </source>
</evidence>
<dbReference type="Pfam" id="PF02321">
    <property type="entry name" value="OEP"/>
    <property type="match status" value="2"/>
</dbReference>